<organism evidence="1 2">
    <name type="scientific">Hymenobacter caeli</name>
    <dbReference type="NCBI Taxonomy" id="2735894"/>
    <lineage>
        <taxon>Bacteria</taxon>
        <taxon>Pseudomonadati</taxon>
        <taxon>Bacteroidota</taxon>
        <taxon>Cytophagia</taxon>
        <taxon>Cytophagales</taxon>
        <taxon>Hymenobacteraceae</taxon>
        <taxon>Hymenobacter</taxon>
    </lineage>
</organism>
<name>A0ABX2FVX1_9BACT</name>
<proteinExistence type="predicted"/>
<protein>
    <submittedName>
        <fullName evidence="1">Uncharacterized protein</fullName>
    </submittedName>
</protein>
<sequence>MRRYKYVFMYFDRIKFPDYLASGGATDGRRRGKIRTLHDQFP</sequence>
<reference evidence="1 2" key="1">
    <citation type="submission" date="2020-05" db="EMBL/GenBank/DDBJ databases">
        <title>Genomic Encyclopedia of Type Strains, Phase IV (KMG-V): Genome sequencing to study the core and pangenomes of soil and plant-associated prokaryotes.</title>
        <authorList>
            <person name="Whitman W."/>
        </authorList>
    </citation>
    <scope>NUCLEOTIDE SEQUENCE [LARGE SCALE GENOMIC DNA]</scope>
    <source>
        <strain evidence="1 2">9A</strain>
    </source>
</reference>
<dbReference type="Proteomes" id="UP000779507">
    <property type="component" value="Unassembled WGS sequence"/>
</dbReference>
<accession>A0ABX2FVX1</accession>
<evidence type="ECO:0000313" key="1">
    <source>
        <dbReference type="EMBL" id="NRT20464.1"/>
    </source>
</evidence>
<dbReference type="EMBL" id="JABSNP010000017">
    <property type="protein sequence ID" value="NRT20464.1"/>
    <property type="molecule type" value="Genomic_DNA"/>
</dbReference>
<gene>
    <name evidence="1" type="ORF">HNP98_003307</name>
</gene>
<keyword evidence="2" id="KW-1185">Reference proteome</keyword>
<evidence type="ECO:0000313" key="2">
    <source>
        <dbReference type="Proteomes" id="UP000779507"/>
    </source>
</evidence>
<comment type="caution">
    <text evidence="1">The sequence shown here is derived from an EMBL/GenBank/DDBJ whole genome shotgun (WGS) entry which is preliminary data.</text>
</comment>